<dbReference type="RefSeq" id="WP_015943200.1">
    <property type="nucleotide sequence ID" value="NC_011830.1"/>
</dbReference>
<evidence type="ECO:0000313" key="4">
    <source>
        <dbReference type="EMBL" id="ACL19160.1"/>
    </source>
</evidence>
<dbReference type="InterPro" id="IPR010327">
    <property type="entry name" value="FldB/FldC_alpha/beta"/>
</dbReference>
<dbReference type="Gene3D" id="3.40.50.11890">
    <property type="match status" value="1"/>
</dbReference>
<dbReference type="EMBL" id="CP001336">
    <property type="protein sequence ID" value="ACL19160.1"/>
    <property type="molecule type" value="Genomic_DNA"/>
</dbReference>
<reference evidence="4 5" key="1">
    <citation type="journal article" date="2012" name="BMC Microbiol.">
        <title>Genome sequence of Desulfitobacterium hafniense DCB-2, a Gram-positive anaerobe capable of dehalogenation and metal reduction.</title>
        <authorList>
            <person name="Kim S.H."/>
            <person name="Harzman C."/>
            <person name="Davis J.K."/>
            <person name="Hutcheson R."/>
            <person name="Broderick J.B."/>
            <person name="Marsh T.L."/>
            <person name="Tiedje J.M."/>
        </authorList>
    </citation>
    <scope>NUCLEOTIDE SEQUENCE [LARGE SCALE GENOMIC DNA]</scope>
    <source>
        <strain evidence="5">DSM 10664 / DCB-2</strain>
    </source>
</reference>
<organism evidence="4 5">
    <name type="scientific">Desulfitobacterium hafniense (strain DSM 10664 / DCB-2)</name>
    <dbReference type="NCBI Taxonomy" id="272564"/>
    <lineage>
        <taxon>Bacteria</taxon>
        <taxon>Bacillati</taxon>
        <taxon>Bacillota</taxon>
        <taxon>Clostridia</taxon>
        <taxon>Eubacteriales</taxon>
        <taxon>Desulfitobacteriaceae</taxon>
        <taxon>Desulfitobacterium</taxon>
    </lineage>
</organism>
<gene>
    <name evidence="4" type="ordered locus">Dhaf_1100</name>
</gene>
<name>B8FZT6_DESHD</name>
<dbReference type="AlphaFoldDB" id="B8FZT6"/>
<dbReference type="Gene3D" id="3.40.50.11900">
    <property type="match status" value="1"/>
</dbReference>
<dbReference type="PANTHER" id="PTHR30548:SF2">
    <property type="entry name" value="2-HYDROXYACYL-COA DEHYDRATASE,D-COMPONENT"/>
    <property type="match status" value="1"/>
</dbReference>
<comment type="similarity">
    <text evidence="2">Belongs to the FldB/FldC dehydratase alpha/beta subunit family.</text>
</comment>
<dbReference type="Pfam" id="PF06050">
    <property type="entry name" value="HGD-D"/>
    <property type="match status" value="1"/>
</dbReference>
<accession>B8FZT6</accession>
<proteinExistence type="inferred from homology"/>
<evidence type="ECO:0000313" key="5">
    <source>
        <dbReference type="Proteomes" id="UP000007726"/>
    </source>
</evidence>
<evidence type="ECO:0000256" key="3">
    <source>
        <dbReference type="ARBA" id="ARBA00023014"/>
    </source>
</evidence>
<dbReference type="HOGENOM" id="CLU_047375_0_0_9"/>
<keyword evidence="3" id="KW-0411">Iron-sulfur</keyword>
<dbReference type="SMR" id="B8FZT6"/>
<sequence>MTNAAKTGVERTYEYKERINGILGMMEQAPAEQRNPVLEGLLRLIMETNERTIDCAENGKPFVSTWYGNAPEILTAMDIHFIVPVFDILLHEYFTDLYDVKEADKISLPDDICSLIRFGAYAIENKLLPRPTAIISMLEPCDAELMLHQYYQSSEHWGGVPTFGLDPAYGSTDEDFMYFAGELKRLIHFLVEITGQKYDVDKLRKVVAETNTQYELWAEYNELRRVTPCPHGSFQGSVPLWTLTQFISSGDPRATELIRMMIMDAEAKVKAGIGAVPNEQIRILWADLAPQWGDLLAPWLAEEWGANVVMDYQGYSPYTHIDTTSEDTMLYGLARRALHEVPMIRQGRGTVEVMIEDMTRIIKDYTINCVFWPGHMGHKDVSGSVHFMQELCRSLNVPLLCLTTSLFDERYTPLDKVKQQMSEFFEATGWSKNSST</sequence>
<comment type="cofactor">
    <cofactor evidence="1">
        <name>[4Fe-4S] cluster</name>
        <dbReference type="ChEBI" id="CHEBI:49883"/>
    </cofactor>
</comment>
<evidence type="ECO:0000256" key="2">
    <source>
        <dbReference type="ARBA" id="ARBA00005806"/>
    </source>
</evidence>
<keyword evidence="3" id="KW-0408">Iron</keyword>
<dbReference type="KEGG" id="dhd:Dhaf_1100"/>
<dbReference type="GO" id="GO:0051536">
    <property type="term" value="F:iron-sulfur cluster binding"/>
    <property type="evidence" value="ECO:0007669"/>
    <property type="project" value="UniProtKB-KW"/>
</dbReference>
<dbReference type="PANTHER" id="PTHR30548">
    <property type="entry name" value="2-HYDROXYGLUTARYL-COA DEHYDRATASE, D-COMPONENT-RELATED"/>
    <property type="match status" value="1"/>
</dbReference>
<dbReference type="Proteomes" id="UP000007726">
    <property type="component" value="Chromosome"/>
</dbReference>
<dbReference type="GO" id="GO:0016836">
    <property type="term" value="F:hydro-lyase activity"/>
    <property type="evidence" value="ECO:0007669"/>
    <property type="project" value="UniProtKB-ARBA"/>
</dbReference>
<protein>
    <submittedName>
        <fullName evidence="4">2-hydroxyglutaryl-CoA dehydratase D-component</fullName>
    </submittedName>
</protein>
<keyword evidence="3" id="KW-0479">Metal-binding</keyword>
<evidence type="ECO:0000256" key="1">
    <source>
        <dbReference type="ARBA" id="ARBA00001966"/>
    </source>
</evidence>